<keyword evidence="2" id="KW-1185">Reference proteome</keyword>
<name>A0A1T2XD39_9BACL</name>
<dbReference type="RefSeq" id="WP_078499275.1">
    <property type="nucleotide sequence ID" value="NZ_MSZX01000005.1"/>
</dbReference>
<protein>
    <submittedName>
        <fullName evidence="1">Uncharacterized protein</fullName>
    </submittedName>
</protein>
<reference evidence="1 2" key="1">
    <citation type="submission" date="2017-01" db="EMBL/GenBank/DDBJ databases">
        <title>Genome analysis of Paenibacillus selenitrireducens ES3-24.</title>
        <authorList>
            <person name="Xu D."/>
            <person name="Yao R."/>
            <person name="Zheng S."/>
        </authorList>
    </citation>
    <scope>NUCLEOTIDE SEQUENCE [LARGE SCALE GENOMIC DNA]</scope>
    <source>
        <strain evidence="1 2">ES3-24</strain>
    </source>
</reference>
<proteinExistence type="predicted"/>
<sequence length="85" mass="10031">MIEEILKPYIENRCNELADDCDNEEDENYKKFMSLLIEENVSGSTLYELEHLYNSIKYKVIKAVYPVALKDGIIISNKMMEFMKK</sequence>
<gene>
    <name evidence="1" type="ORF">BVG16_13870</name>
</gene>
<evidence type="ECO:0000313" key="1">
    <source>
        <dbReference type="EMBL" id="OPA77533.1"/>
    </source>
</evidence>
<dbReference type="Proteomes" id="UP000190188">
    <property type="component" value="Unassembled WGS sequence"/>
</dbReference>
<comment type="caution">
    <text evidence="1">The sequence shown here is derived from an EMBL/GenBank/DDBJ whole genome shotgun (WGS) entry which is preliminary data.</text>
</comment>
<organism evidence="1 2">
    <name type="scientific">Paenibacillus selenitireducens</name>
    <dbReference type="NCBI Taxonomy" id="1324314"/>
    <lineage>
        <taxon>Bacteria</taxon>
        <taxon>Bacillati</taxon>
        <taxon>Bacillota</taxon>
        <taxon>Bacilli</taxon>
        <taxon>Bacillales</taxon>
        <taxon>Paenibacillaceae</taxon>
        <taxon>Paenibacillus</taxon>
    </lineage>
</organism>
<evidence type="ECO:0000313" key="2">
    <source>
        <dbReference type="Proteomes" id="UP000190188"/>
    </source>
</evidence>
<accession>A0A1T2XD39</accession>
<dbReference type="AlphaFoldDB" id="A0A1T2XD39"/>
<dbReference type="EMBL" id="MSZX01000005">
    <property type="protein sequence ID" value="OPA77533.1"/>
    <property type="molecule type" value="Genomic_DNA"/>
</dbReference>
<dbReference type="STRING" id="1324314.BVG16_13870"/>